<keyword evidence="2" id="KW-0812">Transmembrane</keyword>
<keyword evidence="2" id="KW-1133">Transmembrane helix</keyword>
<dbReference type="Pfam" id="PF07859">
    <property type="entry name" value="Abhydrolase_3"/>
    <property type="match status" value="1"/>
</dbReference>
<sequence>MILGPVSLVDCLVFCIFLAPQLLLQAGVFLTLSTALQALPFLLLRLPIEFTRERYFTPPAQQPIFVKESTIFEDVVIRCVRYAFAKIPASVGRVFFSRQVSLPFIRWRLLRHGYLRFPVSWRSHRFGEGNASSEGVWIMHQPELPPDIVVYYAHGGGFAMGSSFFYLEFLVVWHHLLLEAGYKNPAIFALEYTLVPDDIYPRQLHETLLGYKHVLDVVHDPAKVCVAGDSAGGTLILSMLLELGAQAQARSREQPASQSGPRASLSGLDVPMLCTPRMAVLISPWVTLMTNLHARSMVDYLDRESLWRYAHEYAGEYMLHNHPASPGCCLDDGLWKAASPQKGYYVTYGSDEVFGPDVENFINRQSRLGIKTAGLRVKGGIHAWPVACLFLSSSIQDRLSGLKPIVKEIRRRFDDKSAEGRV</sequence>
<dbReference type="InterPro" id="IPR050300">
    <property type="entry name" value="GDXG_lipolytic_enzyme"/>
</dbReference>
<keyword evidence="2" id="KW-0472">Membrane</keyword>
<reference evidence="4" key="1">
    <citation type="journal article" date="2021" name="Nat. Commun.">
        <title>Genetic determinants of endophytism in the Arabidopsis root mycobiome.</title>
        <authorList>
            <person name="Mesny F."/>
            <person name="Miyauchi S."/>
            <person name="Thiergart T."/>
            <person name="Pickel B."/>
            <person name="Atanasova L."/>
            <person name="Karlsson M."/>
            <person name="Huettel B."/>
            <person name="Barry K.W."/>
            <person name="Haridas S."/>
            <person name="Chen C."/>
            <person name="Bauer D."/>
            <person name="Andreopoulos W."/>
            <person name="Pangilinan J."/>
            <person name="LaButti K."/>
            <person name="Riley R."/>
            <person name="Lipzen A."/>
            <person name="Clum A."/>
            <person name="Drula E."/>
            <person name="Henrissat B."/>
            <person name="Kohler A."/>
            <person name="Grigoriev I.V."/>
            <person name="Martin F.M."/>
            <person name="Hacquard S."/>
        </authorList>
    </citation>
    <scope>NUCLEOTIDE SEQUENCE</scope>
    <source>
        <strain evidence="4">MPI-CAGE-CH-0235</strain>
    </source>
</reference>
<keyword evidence="5" id="KW-1185">Reference proteome</keyword>
<dbReference type="InterPro" id="IPR029058">
    <property type="entry name" value="AB_hydrolase_fold"/>
</dbReference>
<proteinExistence type="predicted"/>
<evidence type="ECO:0000256" key="1">
    <source>
        <dbReference type="ARBA" id="ARBA00022801"/>
    </source>
</evidence>
<name>A0A8K0SP61_9HYPO</name>
<dbReference type="AlphaFoldDB" id="A0A8K0SP61"/>
<dbReference type="Gene3D" id="3.40.50.1820">
    <property type="entry name" value="alpha/beta hydrolase"/>
    <property type="match status" value="1"/>
</dbReference>
<comment type="caution">
    <text evidence="4">The sequence shown here is derived from an EMBL/GenBank/DDBJ whole genome shotgun (WGS) entry which is preliminary data.</text>
</comment>
<accession>A0A8K0SP61</accession>
<dbReference type="Proteomes" id="UP000813444">
    <property type="component" value="Unassembled WGS sequence"/>
</dbReference>
<evidence type="ECO:0000313" key="4">
    <source>
        <dbReference type="EMBL" id="KAH7313393.1"/>
    </source>
</evidence>
<evidence type="ECO:0000256" key="2">
    <source>
        <dbReference type="SAM" id="Phobius"/>
    </source>
</evidence>
<dbReference type="PANTHER" id="PTHR48081:SF2">
    <property type="entry name" value="ALPHA_BETA-HYDROLASE"/>
    <property type="match status" value="1"/>
</dbReference>
<protein>
    <submittedName>
        <fullName evidence="4">Alpha/Beta hydrolase protein</fullName>
    </submittedName>
</protein>
<dbReference type="InterPro" id="IPR013094">
    <property type="entry name" value="AB_hydrolase_3"/>
</dbReference>
<organism evidence="4 5">
    <name type="scientific">Stachybotrys elegans</name>
    <dbReference type="NCBI Taxonomy" id="80388"/>
    <lineage>
        <taxon>Eukaryota</taxon>
        <taxon>Fungi</taxon>
        <taxon>Dikarya</taxon>
        <taxon>Ascomycota</taxon>
        <taxon>Pezizomycotina</taxon>
        <taxon>Sordariomycetes</taxon>
        <taxon>Hypocreomycetidae</taxon>
        <taxon>Hypocreales</taxon>
        <taxon>Stachybotryaceae</taxon>
        <taxon>Stachybotrys</taxon>
    </lineage>
</organism>
<gene>
    <name evidence="4" type="ORF">B0I35DRAFT_480082</name>
</gene>
<dbReference type="PANTHER" id="PTHR48081">
    <property type="entry name" value="AB HYDROLASE SUPERFAMILY PROTEIN C4A8.06C"/>
    <property type="match status" value="1"/>
</dbReference>
<dbReference type="SUPFAM" id="SSF53474">
    <property type="entry name" value="alpha/beta-Hydrolases"/>
    <property type="match status" value="1"/>
</dbReference>
<evidence type="ECO:0000313" key="5">
    <source>
        <dbReference type="Proteomes" id="UP000813444"/>
    </source>
</evidence>
<keyword evidence="1 4" id="KW-0378">Hydrolase</keyword>
<feature type="transmembrane region" description="Helical" evidence="2">
    <location>
        <begin position="22"/>
        <end position="44"/>
    </location>
</feature>
<dbReference type="GO" id="GO:0016787">
    <property type="term" value="F:hydrolase activity"/>
    <property type="evidence" value="ECO:0007669"/>
    <property type="project" value="UniProtKB-KW"/>
</dbReference>
<dbReference type="OrthoDB" id="408631at2759"/>
<evidence type="ECO:0000259" key="3">
    <source>
        <dbReference type="Pfam" id="PF07859"/>
    </source>
</evidence>
<feature type="domain" description="Alpha/beta hydrolase fold-3" evidence="3">
    <location>
        <begin position="150"/>
        <end position="384"/>
    </location>
</feature>
<dbReference type="EMBL" id="JAGPNK010000009">
    <property type="protein sequence ID" value="KAH7313393.1"/>
    <property type="molecule type" value="Genomic_DNA"/>
</dbReference>